<protein>
    <submittedName>
        <fullName evidence="1">Uncharacterized protein</fullName>
    </submittedName>
</protein>
<dbReference type="STRING" id="92487.SAMN02745130_03571"/>
<accession>A0A1T4XWB5</accession>
<dbReference type="OrthoDB" id="5294130at2"/>
<dbReference type="AlphaFoldDB" id="A0A1T4XWB5"/>
<proteinExistence type="predicted"/>
<dbReference type="EMBL" id="FUYB01000025">
    <property type="protein sequence ID" value="SKA93800.1"/>
    <property type="molecule type" value="Genomic_DNA"/>
</dbReference>
<dbReference type="RefSeq" id="WP_078924018.1">
    <property type="nucleotide sequence ID" value="NZ_FUYB01000025.1"/>
</dbReference>
<organism evidence="1 2">
    <name type="scientific">Thiothrix eikelboomii</name>
    <dbReference type="NCBI Taxonomy" id="92487"/>
    <lineage>
        <taxon>Bacteria</taxon>
        <taxon>Pseudomonadati</taxon>
        <taxon>Pseudomonadota</taxon>
        <taxon>Gammaproteobacteria</taxon>
        <taxon>Thiotrichales</taxon>
        <taxon>Thiotrichaceae</taxon>
        <taxon>Thiothrix</taxon>
    </lineage>
</organism>
<keyword evidence="2" id="KW-1185">Reference proteome</keyword>
<evidence type="ECO:0000313" key="2">
    <source>
        <dbReference type="Proteomes" id="UP000190460"/>
    </source>
</evidence>
<dbReference type="Proteomes" id="UP000190460">
    <property type="component" value="Unassembled WGS sequence"/>
</dbReference>
<name>A0A1T4XWB5_9GAMM</name>
<reference evidence="1 2" key="1">
    <citation type="submission" date="2017-02" db="EMBL/GenBank/DDBJ databases">
        <authorList>
            <person name="Peterson S.W."/>
        </authorList>
    </citation>
    <scope>NUCLEOTIDE SEQUENCE [LARGE SCALE GENOMIC DNA]</scope>
    <source>
        <strain evidence="1 2">ATCC 49788</strain>
    </source>
</reference>
<gene>
    <name evidence="1" type="ORF">SAMN02745130_03571</name>
</gene>
<sequence length="202" mass="23231">MYLEKNLRQLIADETARLIYEEGYRDYRLAKQKASQRFGADHQAKNQPSNEEIEQALHEYVQLIDPKEHQATLRLHREIALEAMEFLEPFQPFLTGAALEGTSSPVSAITLHLSANRAEDVMFYLEEKQLPFQIHDRKMKAGKKQDYFPLLRLYVDNVEVELMIFPDDGHGSLSALNSMTGKGIKRADYKRLQEILAAMPPP</sequence>
<evidence type="ECO:0000313" key="1">
    <source>
        <dbReference type="EMBL" id="SKA93800.1"/>
    </source>
</evidence>